<dbReference type="GO" id="GO:0000428">
    <property type="term" value="C:DNA-directed RNA polymerase complex"/>
    <property type="evidence" value="ECO:0007669"/>
    <property type="project" value="UniProtKB-KW"/>
</dbReference>
<proteinExistence type="predicted"/>
<accession>A0A8S5SZW8</accession>
<dbReference type="GO" id="GO:0003677">
    <property type="term" value="F:DNA binding"/>
    <property type="evidence" value="ECO:0007669"/>
    <property type="project" value="InterPro"/>
</dbReference>
<organism evidence="1">
    <name type="scientific">Myoviridae sp. ct0Qb19</name>
    <dbReference type="NCBI Taxonomy" id="2827653"/>
    <lineage>
        <taxon>Viruses</taxon>
        <taxon>Duplodnaviria</taxon>
        <taxon>Heunggongvirae</taxon>
        <taxon>Uroviricota</taxon>
        <taxon>Caudoviricetes</taxon>
    </lineage>
</organism>
<protein>
    <submittedName>
        <fullName evidence="1">DNA-directed RNA polymerase</fullName>
    </submittedName>
</protein>
<name>A0A8S5SZW8_9CAUD</name>
<keyword evidence="1" id="KW-0804">Transcription</keyword>
<evidence type="ECO:0000313" key="1">
    <source>
        <dbReference type="EMBL" id="DAF56424.1"/>
    </source>
</evidence>
<keyword evidence="1" id="KW-0240">DNA-directed RNA polymerase</keyword>
<dbReference type="SUPFAM" id="SSF54171">
    <property type="entry name" value="DNA-binding domain"/>
    <property type="match status" value="1"/>
</dbReference>
<sequence>MARRSLVGVTRGDMQAVEYLGNKMYRCKCIKCGREQVLRSTQLKDTTRCQVCGQKFKKDIRGQRFGSLTVTDYDKDGKWLCRCDCGNIVSVKSNNLKSGNTRSCRKCHKGFFNNPYLVESTLVTDLTQGVRKNNTSGTTGVYYNKRKQKWYAAMMFQGQNYFFGYYSDKKDAVAARKEAEEKLHGPFLEWYAEHYPKQWETKKKKANGQT</sequence>
<dbReference type="EMBL" id="BK032715">
    <property type="protein sequence ID" value="DAF56424.1"/>
    <property type="molecule type" value="Genomic_DNA"/>
</dbReference>
<dbReference type="InterPro" id="IPR016177">
    <property type="entry name" value="DNA-bd_dom_sf"/>
</dbReference>
<reference evidence="1" key="1">
    <citation type="journal article" date="2021" name="Proc. Natl. Acad. Sci. U.S.A.">
        <title>A Catalog of Tens of Thousands of Viruses from Human Metagenomes Reveals Hidden Associations with Chronic Diseases.</title>
        <authorList>
            <person name="Tisza M.J."/>
            <person name="Buck C.B."/>
        </authorList>
    </citation>
    <scope>NUCLEOTIDE SEQUENCE</scope>
    <source>
        <strain evidence="1">Ct0Qb19</strain>
    </source>
</reference>